<evidence type="ECO:0000313" key="2">
    <source>
        <dbReference type="EMBL" id="CAA9464936.1"/>
    </source>
</evidence>
<dbReference type="AlphaFoldDB" id="A0A6J4RAL7"/>
<feature type="compositionally biased region" description="Basic residues" evidence="1">
    <location>
        <begin position="1"/>
        <end position="17"/>
    </location>
</feature>
<protein>
    <submittedName>
        <fullName evidence="2">Uncharacterized protein</fullName>
    </submittedName>
</protein>
<evidence type="ECO:0000256" key="1">
    <source>
        <dbReference type="SAM" id="MobiDB-lite"/>
    </source>
</evidence>
<feature type="non-terminal residue" evidence="2">
    <location>
        <position position="1"/>
    </location>
</feature>
<feature type="region of interest" description="Disordered" evidence="1">
    <location>
        <begin position="1"/>
        <end position="42"/>
    </location>
</feature>
<dbReference type="EMBL" id="CADCVK010000025">
    <property type="protein sequence ID" value="CAA9464936.1"/>
    <property type="molecule type" value="Genomic_DNA"/>
</dbReference>
<accession>A0A6J4RAL7</accession>
<proteinExistence type="predicted"/>
<organism evidence="2">
    <name type="scientific">uncultured Rubrobacteraceae bacterium</name>
    <dbReference type="NCBI Taxonomy" id="349277"/>
    <lineage>
        <taxon>Bacteria</taxon>
        <taxon>Bacillati</taxon>
        <taxon>Actinomycetota</taxon>
        <taxon>Rubrobacteria</taxon>
        <taxon>Rubrobacterales</taxon>
        <taxon>Rubrobacteraceae</taxon>
        <taxon>environmental samples</taxon>
    </lineage>
</organism>
<sequence length="59" mass="6942">GYRVGRNHRRLHQRGRPLRPLPAQEARPRGRTLASENRARRRLHLRTQTRVVRTRAGGL</sequence>
<gene>
    <name evidence="2" type="ORF">AVDCRST_MAG12-207</name>
</gene>
<feature type="non-terminal residue" evidence="2">
    <location>
        <position position="59"/>
    </location>
</feature>
<name>A0A6J4RAL7_9ACTN</name>
<reference evidence="2" key="1">
    <citation type="submission" date="2020-02" db="EMBL/GenBank/DDBJ databases">
        <authorList>
            <person name="Meier V. D."/>
        </authorList>
    </citation>
    <scope>NUCLEOTIDE SEQUENCE</scope>
    <source>
        <strain evidence="2">AVDCRST_MAG12</strain>
    </source>
</reference>